<feature type="domain" description="PpiC" evidence="13">
    <location>
        <begin position="363"/>
        <end position="468"/>
    </location>
</feature>
<dbReference type="Pfam" id="PF13616">
    <property type="entry name" value="Rotamase_3"/>
    <property type="match status" value="1"/>
</dbReference>
<protein>
    <recommendedName>
        <fullName evidence="9">Periplasmic chaperone PpiD</fullName>
    </recommendedName>
    <alternativeName>
        <fullName evidence="10">Periplasmic folding chaperone</fullName>
    </alternativeName>
</protein>
<dbReference type="Pfam" id="PF13623">
    <property type="entry name" value="SurA_N_2"/>
    <property type="match status" value="1"/>
</dbReference>
<keyword evidence="15" id="KW-1185">Reference proteome</keyword>
<keyword evidence="4 12" id="KW-0812">Transmembrane</keyword>
<dbReference type="SUPFAM" id="SSF54534">
    <property type="entry name" value="FKBP-like"/>
    <property type="match status" value="1"/>
</dbReference>
<feature type="transmembrane region" description="Helical" evidence="12">
    <location>
        <begin position="12"/>
        <end position="31"/>
    </location>
</feature>
<evidence type="ECO:0000256" key="2">
    <source>
        <dbReference type="ARBA" id="ARBA00022475"/>
    </source>
</evidence>
<evidence type="ECO:0000256" key="1">
    <source>
        <dbReference type="ARBA" id="ARBA00004382"/>
    </source>
</evidence>
<dbReference type="InterPro" id="IPR052029">
    <property type="entry name" value="PpiD_chaperone"/>
</dbReference>
<dbReference type="Proteomes" id="UP000253517">
    <property type="component" value="Unassembled WGS sequence"/>
</dbReference>
<keyword evidence="3" id="KW-0997">Cell inner membrane</keyword>
<organism evidence="14 15">
    <name type="scientific">Schleiferia thermophila</name>
    <dbReference type="NCBI Taxonomy" id="884107"/>
    <lineage>
        <taxon>Bacteria</taxon>
        <taxon>Pseudomonadati</taxon>
        <taxon>Bacteroidota</taxon>
        <taxon>Flavobacteriia</taxon>
        <taxon>Flavobacteriales</taxon>
        <taxon>Schleiferiaceae</taxon>
        <taxon>Schleiferia</taxon>
    </lineage>
</organism>
<dbReference type="AlphaFoldDB" id="A0A369A0V3"/>
<keyword evidence="5 12" id="KW-1133">Transmembrane helix</keyword>
<keyword evidence="11" id="KW-0697">Rotamase</keyword>
<evidence type="ECO:0000256" key="3">
    <source>
        <dbReference type="ARBA" id="ARBA00022519"/>
    </source>
</evidence>
<comment type="caution">
    <text evidence="14">The sequence shown here is derived from an EMBL/GenBank/DDBJ whole genome shotgun (WGS) entry which is preliminary data.</text>
</comment>
<dbReference type="GO" id="GO:0005886">
    <property type="term" value="C:plasma membrane"/>
    <property type="evidence" value="ECO:0007669"/>
    <property type="project" value="UniProtKB-SubCell"/>
</dbReference>
<dbReference type="PANTHER" id="PTHR47529:SF1">
    <property type="entry name" value="PERIPLASMIC CHAPERONE PPID"/>
    <property type="match status" value="1"/>
</dbReference>
<dbReference type="PANTHER" id="PTHR47529">
    <property type="entry name" value="PEPTIDYL-PROLYL CIS-TRANS ISOMERASE D"/>
    <property type="match status" value="1"/>
</dbReference>
<evidence type="ECO:0000259" key="13">
    <source>
        <dbReference type="PROSITE" id="PS50198"/>
    </source>
</evidence>
<evidence type="ECO:0000256" key="10">
    <source>
        <dbReference type="ARBA" id="ARBA00042775"/>
    </source>
</evidence>
<reference evidence="14 15" key="1">
    <citation type="submission" date="2018-07" db="EMBL/GenBank/DDBJ databases">
        <title>Genomic Encyclopedia of Type Strains, Phase IV (KMG-IV): sequencing the most valuable type-strain genomes for metagenomic binning, comparative biology and taxonomic classification.</title>
        <authorList>
            <person name="Goeker M."/>
        </authorList>
    </citation>
    <scope>NUCLEOTIDE SEQUENCE [LARGE SCALE GENOMIC DNA]</scope>
    <source>
        <strain evidence="14 15">DSM 21410</strain>
    </source>
</reference>
<dbReference type="GO" id="GO:0003755">
    <property type="term" value="F:peptidyl-prolyl cis-trans isomerase activity"/>
    <property type="evidence" value="ECO:0007669"/>
    <property type="project" value="UniProtKB-KW"/>
</dbReference>
<dbReference type="InterPro" id="IPR000297">
    <property type="entry name" value="PPIase_PpiC"/>
</dbReference>
<evidence type="ECO:0000313" key="14">
    <source>
        <dbReference type="EMBL" id="RCX01104.1"/>
    </source>
</evidence>
<keyword evidence="6 12" id="KW-0472">Membrane</keyword>
<dbReference type="EMBL" id="QPJS01000008">
    <property type="protein sequence ID" value="RCX01104.1"/>
    <property type="molecule type" value="Genomic_DNA"/>
</dbReference>
<evidence type="ECO:0000256" key="8">
    <source>
        <dbReference type="ARBA" id="ARBA00038408"/>
    </source>
</evidence>
<dbReference type="RefSeq" id="WP_114366564.1">
    <property type="nucleotide sequence ID" value="NZ_BHZF01000002.1"/>
</dbReference>
<accession>A0A369A0V3</accession>
<dbReference type="SUPFAM" id="SSF109998">
    <property type="entry name" value="Triger factor/SurA peptide-binding domain-like"/>
    <property type="match status" value="1"/>
</dbReference>
<comment type="subcellular location">
    <subcellularLocation>
        <location evidence="1">Cell inner membrane</location>
        <topology evidence="1">Single-pass type II membrane protein</topology>
        <orientation evidence="1">Periplasmic side</orientation>
    </subcellularLocation>
</comment>
<dbReference type="InterPro" id="IPR046357">
    <property type="entry name" value="PPIase_dom_sf"/>
</dbReference>
<dbReference type="Gene3D" id="3.10.50.40">
    <property type="match status" value="1"/>
</dbReference>
<evidence type="ECO:0000256" key="4">
    <source>
        <dbReference type="ARBA" id="ARBA00022692"/>
    </source>
</evidence>
<evidence type="ECO:0000256" key="6">
    <source>
        <dbReference type="ARBA" id="ARBA00023136"/>
    </source>
</evidence>
<name>A0A369A0V3_9FLAO</name>
<evidence type="ECO:0000313" key="15">
    <source>
        <dbReference type="Proteomes" id="UP000253517"/>
    </source>
</evidence>
<sequence length="727" mass="82098">MATLERIRKRSGLLLIMVGLALVVFVLTDLLSSGNSILRGDAVNVGKINREAIDIVTFNRLVDERIEIYKQQSGDIALENASRKDFADVIWDELVRERVWGATMQRLGFIVTPEELYQRIKNDPNIQQAQVFRDQMTGSFSDVLFQNYIQQLQDNQNNDQESRERWRQWINFEKAIREQTAQQKYIKAVELAIYVPKLFGKMELFNNMQYYNVELVAKTYESIPDSLIDVKEADIKAWYTKNKSKFKLDEPIRSILYASFPVTPSSDDEEAVRTELISYTLPSEKVNPDGTVESIESFIETEDDSAYVALRSDVPFNRDFIRESKLEGQDTIFKGKSPGFIHGPYLVDNQYRLTKVSKVKYLPDSIKARHILISFAGAQNSQSARQPMEAKQMADTLLTYLKENRTQFDSIARVLSDDKGSAFNGGDLGWFGPEQMVKPFSEFCFTNSSGEMGIVFSEFGFHIIEILGQKGSERALQLATIVRELLPSEKTIEEVYSKASRLASVASDPLRFEQEAAALGTSIRPVTDLTPMQEFIVGLGRNREIVRWAFNPERKVGDIDINTSEGKSYVVVKLTQIEDGTYRSLESVRDQVREGVLKEKKADLAFKQLKEAAQGNSELKPVADKLGVGVTNARINFTSNIIAGVGNDPKAVGFICGLQPGLHLTPYQGNIAAFVVNVKTIEPVNDPGDYSTYTKGLESAVKPFVRSQIFESIKKSARIQDLRHKFF</sequence>
<evidence type="ECO:0000256" key="12">
    <source>
        <dbReference type="SAM" id="Phobius"/>
    </source>
</evidence>
<keyword evidence="2" id="KW-1003">Cell membrane</keyword>
<evidence type="ECO:0000256" key="7">
    <source>
        <dbReference type="ARBA" id="ARBA00023186"/>
    </source>
</evidence>
<evidence type="ECO:0000256" key="9">
    <source>
        <dbReference type="ARBA" id="ARBA00040743"/>
    </source>
</evidence>
<keyword evidence="11 14" id="KW-0413">Isomerase</keyword>
<comment type="similarity">
    <text evidence="8">Belongs to the PpiD chaperone family.</text>
</comment>
<evidence type="ECO:0000256" key="5">
    <source>
        <dbReference type="ARBA" id="ARBA00022989"/>
    </source>
</evidence>
<dbReference type="InterPro" id="IPR027304">
    <property type="entry name" value="Trigger_fact/SurA_dom_sf"/>
</dbReference>
<evidence type="ECO:0000256" key="11">
    <source>
        <dbReference type="PROSITE-ProRule" id="PRU00278"/>
    </source>
</evidence>
<keyword evidence="7" id="KW-0143">Chaperone</keyword>
<gene>
    <name evidence="14" type="ORF">DES35_1089</name>
</gene>
<proteinExistence type="inferred from homology"/>
<dbReference type="PROSITE" id="PS50198">
    <property type="entry name" value="PPIC_PPIASE_2"/>
    <property type="match status" value="1"/>
</dbReference>